<feature type="transmembrane region" description="Helical" evidence="1">
    <location>
        <begin position="141"/>
        <end position="162"/>
    </location>
</feature>
<proteinExistence type="predicted"/>
<dbReference type="AlphaFoldDB" id="A0A068R675"/>
<gene>
    <name evidence="2" type="ORF">XPG1_2774</name>
</gene>
<sequence>MSKINTEIYSAFTDETKDSITRSFNLSMQDKLSPDELKKQSSELFSVNKIAIKLDAGAYIIHKNLFQTAVTVRVEEEPNIYSKRFKGVGSGIILGLAGLYWGVIYSDVEPDTLFNTTNNFWAGSAIGGLYVGFYHDSWKMAYFLAAGLAFIAGACAGDGRFYDI</sequence>
<dbReference type="Gene3D" id="2.40.128.480">
    <property type="entry name" value="Rhodococcus equi virulence-associated protein"/>
    <property type="match status" value="1"/>
</dbReference>
<dbReference type="EMBL" id="FO704551">
    <property type="protein sequence ID" value="CDG22426.1"/>
    <property type="molecule type" value="Genomic_DNA"/>
</dbReference>
<feature type="transmembrane region" description="Helical" evidence="1">
    <location>
        <begin position="87"/>
        <end position="106"/>
    </location>
</feature>
<protein>
    <submittedName>
        <fullName evidence="2">Uncharacterized protein</fullName>
    </submittedName>
</protein>
<dbReference type="HOGENOM" id="CLU_1618367_0_0_6"/>
<organism evidence="2 3">
    <name type="scientific">Xenorhabdus poinarii G6</name>
    <dbReference type="NCBI Taxonomy" id="1354304"/>
    <lineage>
        <taxon>Bacteria</taxon>
        <taxon>Pseudomonadati</taxon>
        <taxon>Pseudomonadota</taxon>
        <taxon>Gammaproteobacteria</taxon>
        <taxon>Enterobacterales</taxon>
        <taxon>Morganellaceae</taxon>
        <taxon>Xenorhabdus</taxon>
    </lineage>
</organism>
<evidence type="ECO:0000313" key="2">
    <source>
        <dbReference type="EMBL" id="CDG22426.1"/>
    </source>
</evidence>
<accession>A0A068R675</accession>
<dbReference type="InterPro" id="IPR038625">
    <property type="entry name" value="R_equi_Vir_sf"/>
</dbReference>
<evidence type="ECO:0000256" key="1">
    <source>
        <dbReference type="SAM" id="Phobius"/>
    </source>
</evidence>
<reference evidence="2 3" key="1">
    <citation type="submission" date="2013-07" db="EMBL/GenBank/DDBJ databases">
        <authorList>
            <person name="Genoscope - CEA"/>
        </authorList>
    </citation>
    <scope>NUCLEOTIDE SEQUENCE [LARGE SCALE GENOMIC DNA]</scope>
    <source>
        <strain evidence="2 3">G6</strain>
    </source>
</reference>
<evidence type="ECO:0000313" key="3">
    <source>
        <dbReference type="Proteomes" id="UP000032735"/>
    </source>
</evidence>
<dbReference type="RefSeq" id="WP_045959341.1">
    <property type="nucleotide sequence ID" value="NZ_FO704551.1"/>
</dbReference>
<dbReference type="Proteomes" id="UP000032735">
    <property type="component" value="Chromosome"/>
</dbReference>
<dbReference type="KEGG" id="xpo:XPG1_2774"/>
<keyword evidence="1" id="KW-0812">Transmembrane</keyword>
<name>A0A068R675_9GAMM</name>
<keyword evidence="3" id="KW-1185">Reference proteome</keyword>
<keyword evidence="1" id="KW-1133">Transmembrane helix</keyword>
<keyword evidence="1" id="KW-0472">Membrane</keyword>